<reference evidence="2 3" key="1">
    <citation type="submission" date="2018-04" db="EMBL/GenBank/DDBJ databases">
        <title>Pseudomonas sp. nov., isolated from mangrove soil.</title>
        <authorList>
            <person name="Chen C."/>
        </authorList>
    </citation>
    <scope>NUCLEOTIDE SEQUENCE [LARGE SCALE GENOMIC DNA]</scope>
    <source>
        <strain evidence="2 3">TC-11</strain>
    </source>
</reference>
<evidence type="ECO:0000313" key="2">
    <source>
        <dbReference type="EMBL" id="PTU73936.1"/>
    </source>
</evidence>
<dbReference type="Pfam" id="PF05359">
    <property type="entry name" value="DUF748"/>
    <property type="match status" value="2"/>
</dbReference>
<gene>
    <name evidence="2" type="ORF">DBO85_11220</name>
</gene>
<dbReference type="GO" id="GO:0090313">
    <property type="term" value="P:regulation of protein targeting to membrane"/>
    <property type="evidence" value="ECO:0007669"/>
    <property type="project" value="TreeGrafter"/>
</dbReference>
<dbReference type="InterPro" id="IPR052894">
    <property type="entry name" value="AsmA-related"/>
</dbReference>
<dbReference type="PANTHER" id="PTHR30441">
    <property type="entry name" value="DUF748 DOMAIN-CONTAINING PROTEIN"/>
    <property type="match status" value="1"/>
</dbReference>
<dbReference type="InterPro" id="IPR036737">
    <property type="entry name" value="OmpA-like_sf"/>
</dbReference>
<dbReference type="Proteomes" id="UP000244064">
    <property type="component" value="Unassembled WGS sequence"/>
</dbReference>
<dbReference type="Gene3D" id="3.30.1330.60">
    <property type="entry name" value="OmpA-like domain"/>
    <property type="match status" value="1"/>
</dbReference>
<keyword evidence="1" id="KW-0472">Membrane</keyword>
<dbReference type="GO" id="GO:0005886">
    <property type="term" value="C:plasma membrane"/>
    <property type="evidence" value="ECO:0007669"/>
    <property type="project" value="TreeGrafter"/>
</dbReference>
<sequence length="957" mass="106559">MPTALTRALKVLALALICYCLLGFLILPGMIQRIASQQLAERALVPTQLERIEFNPFSLQLRIHGFRLGEAAQPQVSLRQLDLDLQLESLWRGALILQEVRLSEPHVEVLLDKNGTLNLSRLFRPAAEPKPVAQTDEQPFPLRLERLLLEDGRFRFHDRRPSEAIEFAYQDLQLTLNNLSTLVEDNADLQLSANGPNGGRLEWQGEVSLVPLASRGSLSLKDGQLKAIWPYVRDAVALDLQDGVLSASTDYRFSLNEGTELTLDKLVISLAPLAINADGKPLLQLERLDISDSSLDLAKKQLRIGQVRSQKLQAWAAREADGTIDWQKLLTPRNPEQPVAESDEETAEEKPWQVVLADAQLRDYRLHLTDRVPRSPVELLVGPLDLDLKDFSSSGERPFGLTLKSGLGKQGSLNAGGTVQLQPFSTELDLQTQGVDLRLAQAYLEPFVRLELRSGLLDSQLKIIASQTEELTLSVDGRADINQLHTLDTLRQRDFVKWPRLALEGIAYRHGKSLGIETVQFEQPYVRFVINEDRSTNISELLVPQPQTATAPASDTTPLALRIGAIKIRNGSGHFADFSLRPAFATAVQELNGEIGTLDNRSKQSAKVDIKGKVDRYAPVSISGELTPFDPLQTLDIATRFKHVELTTLTPYSGKFAGYRIRKGRLNLDLHYRINGGRLEARNQVVLEQLQLGERVDSPDAVDLPIRLAVALLKDSQGNIDIDLPVSGDLNDPQFSVMPIVWQTLRNLVVRAAKAPFKFIGGLAGAGDTDLSQVHFVAGEESLDDSARQKLDMLARALTERPTLRLEIEGSASLASDGPSLAQMRLEREFQSTYYRMLQRRGDSVPASEDMLEVPARDKDILLEGIYRSRLNQQPPAEWAELDNDERHAQMRRALLSSWASSKALARRLAQRRAAEIKQYLVEQGQLASERVYLMDVTLVDAETDGRISTTLHLGAE</sequence>
<dbReference type="InterPro" id="IPR008023">
    <property type="entry name" value="DUF748"/>
</dbReference>
<organism evidence="2 3">
    <name type="scientific">Pseudomonas mangrovi</name>
    <dbReference type="NCBI Taxonomy" id="2161748"/>
    <lineage>
        <taxon>Bacteria</taxon>
        <taxon>Pseudomonadati</taxon>
        <taxon>Pseudomonadota</taxon>
        <taxon>Gammaproteobacteria</taxon>
        <taxon>Pseudomonadales</taxon>
        <taxon>Pseudomonadaceae</taxon>
        <taxon>Pseudomonas</taxon>
    </lineage>
</organism>
<dbReference type="PANTHER" id="PTHR30441:SF8">
    <property type="entry name" value="DUF748 DOMAIN-CONTAINING PROTEIN"/>
    <property type="match status" value="1"/>
</dbReference>
<dbReference type="OrthoDB" id="9757969at2"/>
<evidence type="ECO:0008006" key="4">
    <source>
        <dbReference type="Google" id="ProtNLM"/>
    </source>
</evidence>
<keyword evidence="1" id="KW-0812">Transmembrane</keyword>
<dbReference type="AlphaFoldDB" id="A0A2T5P867"/>
<evidence type="ECO:0000256" key="1">
    <source>
        <dbReference type="SAM" id="Phobius"/>
    </source>
</evidence>
<accession>A0A2T5P867</accession>
<protein>
    <recommendedName>
        <fullName evidence="4">DUF748 domain-containing protein</fullName>
    </recommendedName>
</protein>
<keyword evidence="1" id="KW-1133">Transmembrane helix</keyword>
<keyword evidence="3" id="KW-1185">Reference proteome</keyword>
<comment type="caution">
    <text evidence="2">The sequence shown here is derived from an EMBL/GenBank/DDBJ whole genome shotgun (WGS) entry which is preliminary data.</text>
</comment>
<name>A0A2T5P867_9PSED</name>
<dbReference type="EMBL" id="QASN01000019">
    <property type="protein sequence ID" value="PTU73936.1"/>
    <property type="molecule type" value="Genomic_DNA"/>
</dbReference>
<evidence type="ECO:0000313" key="3">
    <source>
        <dbReference type="Proteomes" id="UP000244064"/>
    </source>
</evidence>
<feature type="transmembrane region" description="Helical" evidence="1">
    <location>
        <begin position="12"/>
        <end position="31"/>
    </location>
</feature>
<proteinExistence type="predicted"/>
<dbReference type="RefSeq" id="WP_108107368.1">
    <property type="nucleotide sequence ID" value="NZ_QASN01000019.1"/>
</dbReference>